<organism evidence="1 2">
    <name type="scientific">Plakobranchus ocellatus</name>
    <dbReference type="NCBI Taxonomy" id="259542"/>
    <lineage>
        <taxon>Eukaryota</taxon>
        <taxon>Metazoa</taxon>
        <taxon>Spiralia</taxon>
        <taxon>Lophotrochozoa</taxon>
        <taxon>Mollusca</taxon>
        <taxon>Gastropoda</taxon>
        <taxon>Heterobranchia</taxon>
        <taxon>Euthyneura</taxon>
        <taxon>Panpulmonata</taxon>
        <taxon>Sacoglossa</taxon>
        <taxon>Placobranchoidea</taxon>
        <taxon>Plakobranchidae</taxon>
        <taxon>Plakobranchus</taxon>
    </lineage>
</organism>
<dbReference type="AlphaFoldDB" id="A0AAV4BYE1"/>
<sequence>MLTWSHYPQKCTLACSPSAITHGNVHGHTYLVSYTQGNIHQHAHLLLLRIETFTNMLIWCHYAWKHSPTCSPSVTTHGNIHRHAHLVPLRTETCTFAGSTQMTH</sequence>
<evidence type="ECO:0000313" key="2">
    <source>
        <dbReference type="Proteomes" id="UP000735302"/>
    </source>
</evidence>
<proteinExistence type="predicted"/>
<name>A0AAV4BYE1_9GAST</name>
<reference evidence="1 2" key="1">
    <citation type="journal article" date="2021" name="Elife">
        <title>Chloroplast acquisition without the gene transfer in kleptoplastic sea slugs, Plakobranchus ocellatus.</title>
        <authorList>
            <person name="Maeda T."/>
            <person name="Takahashi S."/>
            <person name="Yoshida T."/>
            <person name="Shimamura S."/>
            <person name="Takaki Y."/>
            <person name="Nagai Y."/>
            <person name="Toyoda A."/>
            <person name="Suzuki Y."/>
            <person name="Arimoto A."/>
            <person name="Ishii H."/>
            <person name="Satoh N."/>
            <person name="Nishiyama T."/>
            <person name="Hasebe M."/>
            <person name="Maruyama T."/>
            <person name="Minagawa J."/>
            <person name="Obokata J."/>
            <person name="Shigenobu S."/>
        </authorList>
    </citation>
    <scope>NUCLEOTIDE SEQUENCE [LARGE SCALE GENOMIC DNA]</scope>
</reference>
<comment type="caution">
    <text evidence="1">The sequence shown here is derived from an EMBL/GenBank/DDBJ whole genome shotgun (WGS) entry which is preliminary data.</text>
</comment>
<dbReference type="Proteomes" id="UP000735302">
    <property type="component" value="Unassembled WGS sequence"/>
</dbReference>
<gene>
    <name evidence="1" type="ORF">PoB_005194000</name>
</gene>
<keyword evidence="2" id="KW-1185">Reference proteome</keyword>
<dbReference type="EMBL" id="BLXT01005746">
    <property type="protein sequence ID" value="GFO25435.1"/>
    <property type="molecule type" value="Genomic_DNA"/>
</dbReference>
<protein>
    <submittedName>
        <fullName evidence="1">Uncharacterized protein</fullName>
    </submittedName>
</protein>
<evidence type="ECO:0000313" key="1">
    <source>
        <dbReference type="EMBL" id="GFO25435.1"/>
    </source>
</evidence>
<accession>A0AAV4BYE1</accession>